<accession>A0AAV1SBY8</accession>
<proteinExistence type="predicted"/>
<evidence type="ECO:0000256" key="1">
    <source>
        <dbReference type="SAM" id="MobiDB-lite"/>
    </source>
</evidence>
<protein>
    <submittedName>
        <fullName evidence="2">Uncharacterized protein</fullName>
    </submittedName>
</protein>
<gene>
    <name evidence="2" type="ORF">DCAF_LOCUS21680</name>
</gene>
<dbReference type="AlphaFoldDB" id="A0AAV1SBY8"/>
<dbReference type="EMBL" id="CAWUPB010001173">
    <property type="protein sequence ID" value="CAK7348971.1"/>
    <property type="molecule type" value="Genomic_DNA"/>
</dbReference>
<evidence type="ECO:0000313" key="2">
    <source>
        <dbReference type="EMBL" id="CAK7348971.1"/>
    </source>
</evidence>
<organism evidence="2 3">
    <name type="scientific">Dovyalis caffra</name>
    <dbReference type="NCBI Taxonomy" id="77055"/>
    <lineage>
        <taxon>Eukaryota</taxon>
        <taxon>Viridiplantae</taxon>
        <taxon>Streptophyta</taxon>
        <taxon>Embryophyta</taxon>
        <taxon>Tracheophyta</taxon>
        <taxon>Spermatophyta</taxon>
        <taxon>Magnoliopsida</taxon>
        <taxon>eudicotyledons</taxon>
        <taxon>Gunneridae</taxon>
        <taxon>Pentapetalae</taxon>
        <taxon>rosids</taxon>
        <taxon>fabids</taxon>
        <taxon>Malpighiales</taxon>
        <taxon>Salicaceae</taxon>
        <taxon>Flacourtieae</taxon>
        <taxon>Dovyalis</taxon>
    </lineage>
</organism>
<evidence type="ECO:0000313" key="3">
    <source>
        <dbReference type="Proteomes" id="UP001314170"/>
    </source>
</evidence>
<name>A0AAV1SBY8_9ROSI</name>
<sequence>MGNCFISSSKIVSQNAKFKQRSHEADQWIINETKRIPSMSSKMEHLKHVQGGKAKMVRFSLSEEVNNVDEDGEVGDGTTSKGGGAVRIRVVVTKEELKQILSFRESINNSSVEQLISSLRLRERSWTDQVGSSDGGIMSTGSWKPVLGSIPEGARPWSSLE</sequence>
<reference evidence="2 3" key="1">
    <citation type="submission" date="2024-01" db="EMBL/GenBank/DDBJ databases">
        <authorList>
            <person name="Waweru B."/>
        </authorList>
    </citation>
    <scope>NUCLEOTIDE SEQUENCE [LARGE SCALE GENOMIC DNA]</scope>
</reference>
<comment type="caution">
    <text evidence="2">The sequence shown here is derived from an EMBL/GenBank/DDBJ whole genome shotgun (WGS) entry which is preliminary data.</text>
</comment>
<keyword evidence="3" id="KW-1185">Reference proteome</keyword>
<feature type="region of interest" description="Disordered" evidence="1">
    <location>
        <begin position="130"/>
        <end position="150"/>
    </location>
</feature>
<dbReference type="Proteomes" id="UP001314170">
    <property type="component" value="Unassembled WGS sequence"/>
</dbReference>